<dbReference type="Proteomes" id="UP000315700">
    <property type="component" value="Chromosome"/>
</dbReference>
<reference evidence="1 2" key="1">
    <citation type="submission" date="2019-02" db="EMBL/GenBank/DDBJ databases">
        <title>Deep-cultivation of Planctomycetes and their phenomic and genomic characterization uncovers novel biology.</title>
        <authorList>
            <person name="Wiegand S."/>
            <person name="Jogler M."/>
            <person name="Boedeker C."/>
            <person name="Pinto D."/>
            <person name="Vollmers J."/>
            <person name="Rivas-Marin E."/>
            <person name="Kohn T."/>
            <person name="Peeters S.H."/>
            <person name="Heuer A."/>
            <person name="Rast P."/>
            <person name="Oberbeckmann S."/>
            <person name="Bunk B."/>
            <person name="Jeske O."/>
            <person name="Meyerdierks A."/>
            <person name="Storesund J.E."/>
            <person name="Kallscheuer N."/>
            <person name="Luecker S."/>
            <person name="Lage O.M."/>
            <person name="Pohl T."/>
            <person name="Merkel B.J."/>
            <person name="Hornburger P."/>
            <person name="Mueller R.-W."/>
            <person name="Bruemmer F."/>
            <person name="Labrenz M."/>
            <person name="Spormann A.M."/>
            <person name="Op den Camp H."/>
            <person name="Overmann J."/>
            <person name="Amann R."/>
            <person name="Jetten M.S.M."/>
            <person name="Mascher T."/>
            <person name="Medema M.H."/>
            <person name="Devos D.P."/>
            <person name="Kaster A.-K."/>
            <person name="Ovreas L."/>
            <person name="Rohde M."/>
            <person name="Galperin M.Y."/>
            <person name="Jogler C."/>
        </authorList>
    </citation>
    <scope>NUCLEOTIDE SEQUENCE [LARGE SCALE GENOMIC DNA]</scope>
    <source>
        <strain evidence="1 2">Pan44</strain>
    </source>
</reference>
<dbReference type="KEGG" id="ccos:Pan44_47040"/>
<dbReference type="AlphaFoldDB" id="A0A517SKJ6"/>
<organism evidence="1 2">
    <name type="scientific">Caulifigura coniformis</name>
    <dbReference type="NCBI Taxonomy" id="2527983"/>
    <lineage>
        <taxon>Bacteria</taxon>
        <taxon>Pseudomonadati</taxon>
        <taxon>Planctomycetota</taxon>
        <taxon>Planctomycetia</taxon>
        <taxon>Planctomycetales</taxon>
        <taxon>Planctomycetaceae</taxon>
        <taxon>Caulifigura</taxon>
    </lineage>
</organism>
<dbReference type="OrthoDB" id="211421at2"/>
<accession>A0A517SKJ6</accession>
<sequence>MLTIGDDLLPQTDLTYFAFRVAFCDTLERITLAEQARMGHEVTLGYLTEVPFLRNVAPRVQLDLLLETWDRHYSAEKLTGTLMDEAVIYAACETSARTVKADGKSIRRFLRGGPRPLFPVLDDRLAESLHALHVNLSSQGDFLLISQFQDLPADEARVLKAKFRLEDSACEPLFEALGRWHVNPGFVARAKGLLTGPEATKVAGILQLPPHPQAAN</sequence>
<protein>
    <submittedName>
        <fullName evidence="1">Uncharacterized protein</fullName>
    </submittedName>
</protein>
<evidence type="ECO:0000313" key="1">
    <source>
        <dbReference type="EMBL" id="QDT56647.1"/>
    </source>
</evidence>
<dbReference type="EMBL" id="CP036271">
    <property type="protein sequence ID" value="QDT56647.1"/>
    <property type="molecule type" value="Genomic_DNA"/>
</dbReference>
<dbReference type="RefSeq" id="WP_145034096.1">
    <property type="nucleotide sequence ID" value="NZ_CP036271.1"/>
</dbReference>
<evidence type="ECO:0000313" key="2">
    <source>
        <dbReference type="Proteomes" id="UP000315700"/>
    </source>
</evidence>
<gene>
    <name evidence="1" type="ORF">Pan44_47040</name>
</gene>
<keyword evidence="2" id="KW-1185">Reference proteome</keyword>
<proteinExistence type="predicted"/>
<dbReference type="InParanoid" id="A0A517SKJ6"/>
<name>A0A517SKJ6_9PLAN</name>